<organism evidence="1 2">
    <name type="scientific">Aspergillus leporis</name>
    <dbReference type="NCBI Taxonomy" id="41062"/>
    <lineage>
        <taxon>Eukaryota</taxon>
        <taxon>Fungi</taxon>
        <taxon>Dikarya</taxon>
        <taxon>Ascomycota</taxon>
        <taxon>Pezizomycotina</taxon>
        <taxon>Eurotiomycetes</taxon>
        <taxon>Eurotiomycetidae</taxon>
        <taxon>Eurotiales</taxon>
        <taxon>Aspergillaceae</taxon>
        <taxon>Aspergillus</taxon>
        <taxon>Aspergillus subgen. Circumdati</taxon>
    </lineage>
</organism>
<evidence type="ECO:0000313" key="2">
    <source>
        <dbReference type="Proteomes" id="UP000326565"/>
    </source>
</evidence>
<dbReference type="Proteomes" id="UP000326565">
    <property type="component" value="Unassembled WGS sequence"/>
</dbReference>
<protein>
    <submittedName>
        <fullName evidence="1">Uncharacterized protein</fullName>
    </submittedName>
</protein>
<dbReference type="EMBL" id="ML732258">
    <property type="protein sequence ID" value="KAB8071968.1"/>
    <property type="molecule type" value="Genomic_DNA"/>
</dbReference>
<reference evidence="1 2" key="1">
    <citation type="submission" date="2019-04" db="EMBL/GenBank/DDBJ databases">
        <title>Friends and foes A comparative genomics study of 23 Aspergillus species from section Flavi.</title>
        <authorList>
            <consortium name="DOE Joint Genome Institute"/>
            <person name="Kjaerbolling I."/>
            <person name="Vesth T."/>
            <person name="Frisvad J.C."/>
            <person name="Nybo J.L."/>
            <person name="Theobald S."/>
            <person name="Kildgaard S."/>
            <person name="Isbrandt T."/>
            <person name="Kuo A."/>
            <person name="Sato A."/>
            <person name="Lyhne E.K."/>
            <person name="Kogle M.E."/>
            <person name="Wiebenga A."/>
            <person name="Kun R.S."/>
            <person name="Lubbers R.J."/>
            <person name="Makela M.R."/>
            <person name="Barry K."/>
            <person name="Chovatia M."/>
            <person name="Clum A."/>
            <person name="Daum C."/>
            <person name="Haridas S."/>
            <person name="He G."/>
            <person name="LaButti K."/>
            <person name="Lipzen A."/>
            <person name="Mondo S."/>
            <person name="Riley R."/>
            <person name="Salamov A."/>
            <person name="Simmons B.A."/>
            <person name="Magnuson J.K."/>
            <person name="Henrissat B."/>
            <person name="Mortensen U.H."/>
            <person name="Larsen T.O."/>
            <person name="Devries R.P."/>
            <person name="Grigoriev I.V."/>
            <person name="Machida M."/>
            <person name="Baker S.E."/>
            <person name="Andersen M.R."/>
        </authorList>
    </citation>
    <scope>NUCLEOTIDE SEQUENCE [LARGE SCALE GENOMIC DNA]</scope>
    <source>
        <strain evidence="1 2">CBS 151.66</strain>
    </source>
</reference>
<dbReference type="OrthoDB" id="5371818at2759"/>
<proteinExistence type="predicted"/>
<accession>A0A5N5WTR5</accession>
<keyword evidence="2" id="KW-1185">Reference proteome</keyword>
<name>A0A5N5WTR5_9EURO</name>
<sequence>MAAIDIFDRPENVLRTENLGPMVKCYKNSFGGKASYEDKFIAFRTYDDEYHQIALAGIPKCGPKVCPTPPDWRISLSAFDTLTDLAAAYRQRKQL</sequence>
<dbReference type="AlphaFoldDB" id="A0A5N5WTR5"/>
<evidence type="ECO:0000313" key="1">
    <source>
        <dbReference type="EMBL" id="KAB8071968.1"/>
    </source>
</evidence>
<gene>
    <name evidence="1" type="ORF">BDV29DRAFT_158961</name>
</gene>